<dbReference type="InterPro" id="IPR000209">
    <property type="entry name" value="Peptidase_S8/S53_dom"/>
</dbReference>
<keyword evidence="3 5" id="KW-0378">Hydrolase</keyword>
<evidence type="ECO:0000256" key="5">
    <source>
        <dbReference type="PROSITE-ProRule" id="PRU01240"/>
    </source>
</evidence>
<accession>A0ABW3H2P2</accession>
<evidence type="ECO:0000256" key="6">
    <source>
        <dbReference type="SAM" id="SignalP"/>
    </source>
</evidence>
<dbReference type="PROSITE" id="PS00137">
    <property type="entry name" value="SUBTILASE_HIS"/>
    <property type="match status" value="1"/>
</dbReference>
<keyword evidence="2 5" id="KW-0645">Protease</keyword>
<dbReference type="Pfam" id="PF00082">
    <property type="entry name" value="Peptidase_S8"/>
    <property type="match status" value="1"/>
</dbReference>
<feature type="domain" description="Peptidase S8/S53" evidence="7">
    <location>
        <begin position="200"/>
        <end position="367"/>
    </location>
</feature>
<dbReference type="PROSITE" id="PS51892">
    <property type="entry name" value="SUBTILASE"/>
    <property type="match status" value="1"/>
</dbReference>
<evidence type="ECO:0000256" key="3">
    <source>
        <dbReference type="ARBA" id="ARBA00022801"/>
    </source>
</evidence>
<dbReference type="EMBL" id="JBHTJG010000001">
    <property type="protein sequence ID" value="MFD0945638.1"/>
    <property type="molecule type" value="Genomic_DNA"/>
</dbReference>
<feature type="active site" description="Charge relay system" evidence="5">
    <location>
        <position position="356"/>
    </location>
</feature>
<evidence type="ECO:0000256" key="1">
    <source>
        <dbReference type="ARBA" id="ARBA00011073"/>
    </source>
</evidence>
<organism evidence="8 9">
    <name type="scientific">Sphingomonas canadensis</name>
    <dbReference type="NCBI Taxonomy" id="1219257"/>
    <lineage>
        <taxon>Bacteria</taxon>
        <taxon>Pseudomonadati</taxon>
        <taxon>Pseudomonadota</taxon>
        <taxon>Alphaproteobacteria</taxon>
        <taxon>Sphingomonadales</taxon>
        <taxon>Sphingomonadaceae</taxon>
        <taxon>Sphingomonas</taxon>
    </lineage>
</organism>
<evidence type="ECO:0000256" key="4">
    <source>
        <dbReference type="ARBA" id="ARBA00022825"/>
    </source>
</evidence>
<reference evidence="9" key="1">
    <citation type="journal article" date="2019" name="Int. J. Syst. Evol. Microbiol.">
        <title>The Global Catalogue of Microorganisms (GCM) 10K type strain sequencing project: providing services to taxonomists for standard genome sequencing and annotation.</title>
        <authorList>
            <consortium name="The Broad Institute Genomics Platform"/>
            <consortium name="The Broad Institute Genome Sequencing Center for Infectious Disease"/>
            <person name="Wu L."/>
            <person name="Ma J."/>
        </authorList>
    </citation>
    <scope>NUCLEOTIDE SEQUENCE [LARGE SCALE GENOMIC DNA]</scope>
    <source>
        <strain evidence="9">CCUG 62982</strain>
    </source>
</reference>
<dbReference type="InterPro" id="IPR050131">
    <property type="entry name" value="Peptidase_S8_subtilisin-like"/>
</dbReference>
<keyword evidence="6" id="KW-0732">Signal</keyword>
<evidence type="ECO:0000313" key="8">
    <source>
        <dbReference type="EMBL" id="MFD0945638.1"/>
    </source>
</evidence>
<dbReference type="InterPro" id="IPR023828">
    <property type="entry name" value="Peptidase_S8_Ser-AS"/>
</dbReference>
<dbReference type="InterPro" id="IPR022398">
    <property type="entry name" value="Peptidase_S8_His-AS"/>
</dbReference>
<name>A0ABW3H2P2_9SPHN</name>
<keyword evidence="9" id="KW-1185">Reference proteome</keyword>
<comment type="similarity">
    <text evidence="1 5">Belongs to the peptidase S8 family.</text>
</comment>
<feature type="active site" description="Charge relay system" evidence="5">
    <location>
        <position position="205"/>
    </location>
</feature>
<keyword evidence="4 5" id="KW-0720">Serine protease</keyword>
<feature type="active site" description="Charge relay system" evidence="5">
    <location>
        <position position="182"/>
    </location>
</feature>
<gene>
    <name evidence="8" type="ORF">ACFQ1E_04745</name>
</gene>
<dbReference type="Proteomes" id="UP001596977">
    <property type="component" value="Unassembled WGS sequence"/>
</dbReference>
<dbReference type="SUPFAM" id="SSF52743">
    <property type="entry name" value="Subtilisin-like"/>
    <property type="match status" value="1"/>
</dbReference>
<comment type="caution">
    <text evidence="8">The sequence shown here is derived from an EMBL/GenBank/DDBJ whole genome shotgun (WGS) entry which is preliminary data.</text>
</comment>
<dbReference type="PROSITE" id="PS00138">
    <property type="entry name" value="SUBTILASE_SER"/>
    <property type="match status" value="1"/>
</dbReference>
<feature type="chain" id="PRO_5046754207" evidence="6">
    <location>
        <begin position="20"/>
        <end position="410"/>
    </location>
</feature>
<sequence length="410" mass="41673">MRTLALLFMLGLIAAPPTAGQVVPPLPPLPGVEAPLAPVRPLVDGVLETPSRVARKLADLRIDRLKALVRANRDAIVLDPDGNPARAGEIIVADPNPALIDRAIAGGFRLIEQEIALGVGFARFAVPHGVSLRAAIRTLRKLGARDVLADQLYFQGGQSGLAMVPLPMAFPAAASATVGMIDGGVLGNGVEQRGFAAGAPRASDHGTAVASLIAGSGPIRGGAPRARVLAADVYGSDPAGGSATAIAKALAWLVGRGVPVVTISLVGPANPLLGRVIAAAQDRGVIIVAAVGNDGPAAPYAYPASYPLVIAVTGVDASNRILIEAGRALHLDYAAPGADMAAANARGGTSSVRGTSFAAPLVAARIASFYPRPDPRQRGVALARVDGEAQRLGRRYGRGLVCGGCRTSAR</sequence>
<evidence type="ECO:0000313" key="9">
    <source>
        <dbReference type="Proteomes" id="UP001596977"/>
    </source>
</evidence>
<dbReference type="CDD" id="cd05561">
    <property type="entry name" value="Peptidases_S8_4"/>
    <property type="match status" value="1"/>
</dbReference>
<protein>
    <submittedName>
        <fullName evidence="8">S8 family serine peptidase</fullName>
    </submittedName>
</protein>
<dbReference type="PANTHER" id="PTHR43806:SF11">
    <property type="entry name" value="CEREVISIN-RELATED"/>
    <property type="match status" value="1"/>
</dbReference>
<dbReference type="Gene3D" id="3.40.50.200">
    <property type="entry name" value="Peptidase S8/S53 domain"/>
    <property type="match status" value="1"/>
</dbReference>
<dbReference type="PANTHER" id="PTHR43806">
    <property type="entry name" value="PEPTIDASE S8"/>
    <property type="match status" value="1"/>
</dbReference>
<evidence type="ECO:0000256" key="2">
    <source>
        <dbReference type="ARBA" id="ARBA00022670"/>
    </source>
</evidence>
<evidence type="ECO:0000259" key="7">
    <source>
        <dbReference type="Pfam" id="PF00082"/>
    </source>
</evidence>
<dbReference type="RefSeq" id="WP_264942129.1">
    <property type="nucleotide sequence ID" value="NZ_JAPDRA010000001.1"/>
</dbReference>
<dbReference type="InterPro" id="IPR036852">
    <property type="entry name" value="Peptidase_S8/S53_dom_sf"/>
</dbReference>
<proteinExistence type="inferred from homology"/>
<feature type="signal peptide" evidence="6">
    <location>
        <begin position="1"/>
        <end position="19"/>
    </location>
</feature>